<evidence type="ECO:0000313" key="8">
    <source>
        <dbReference type="RefSeq" id="XP_026677301.1"/>
    </source>
</evidence>
<accession>A0A3Q0ILW9</accession>
<evidence type="ECO:0000256" key="2">
    <source>
        <dbReference type="ARBA" id="ARBA00022692"/>
    </source>
</evidence>
<name>A0A3Q0ILW9_DIACI</name>
<dbReference type="GO" id="GO:0016020">
    <property type="term" value="C:membrane"/>
    <property type="evidence" value="ECO:0007669"/>
    <property type="project" value="UniProtKB-SubCell"/>
</dbReference>
<feature type="domain" description="Major facilitator superfamily (MFS) profile" evidence="6">
    <location>
        <begin position="1"/>
        <end position="443"/>
    </location>
</feature>
<dbReference type="AlphaFoldDB" id="A0A3Q0ILW9"/>
<dbReference type="Proteomes" id="UP000079169">
    <property type="component" value="Unplaced"/>
</dbReference>
<evidence type="ECO:0000256" key="5">
    <source>
        <dbReference type="SAM" id="Phobius"/>
    </source>
</evidence>
<feature type="transmembrane region" description="Helical" evidence="5">
    <location>
        <begin position="106"/>
        <end position="127"/>
    </location>
</feature>
<proteinExistence type="predicted"/>
<feature type="transmembrane region" description="Helical" evidence="5">
    <location>
        <begin position="82"/>
        <end position="100"/>
    </location>
</feature>
<dbReference type="PROSITE" id="PS50850">
    <property type="entry name" value="MFS"/>
    <property type="match status" value="1"/>
</dbReference>
<feature type="transmembrane region" description="Helical" evidence="5">
    <location>
        <begin position="323"/>
        <end position="343"/>
    </location>
</feature>
<keyword evidence="4 5" id="KW-0472">Membrane</keyword>
<dbReference type="RefSeq" id="XP_026677301.1">
    <property type="nucleotide sequence ID" value="XM_026821500.1"/>
</dbReference>
<dbReference type="PANTHER" id="PTHR48021:SF39">
    <property type="entry name" value="MAJOR FACILITATOR SUPERFAMILY (MFS) PROFILE DOMAIN-CONTAINING PROTEIN"/>
    <property type="match status" value="1"/>
</dbReference>
<organism evidence="7 8">
    <name type="scientific">Diaphorina citri</name>
    <name type="common">Asian citrus psyllid</name>
    <dbReference type="NCBI Taxonomy" id="121845"/>
    <lineage>
        <taxon>Eukaryota</taxon>
        <taxon>Metazoa</taxon>
        <taxon>Ecdysozoa</taxon>
        <taxon>Arthropoda</taxon>
        <taxon>Hexapoda</taxon>
        <taxon>Insecta</taxon>
        <taxon>Pterygota</taxon>
        <taxon>Neoptera</taxon>
        <taxon>Paraneoptera</taxon>
        <taxon>Hemiptera</taxon>
        <taxon>Sternorrhyncha</taxon>
        <taxon>Psylloidea</taxon>
        <taxon>Psyllidae</taxon>
        <taxon>Diaphorininae</taxon>
        <taxon>Diaphorina</taxon>
    </lineage>
</organism>
<feature type="transmembrane region" description="Helical" evidence="5">
    <location>
        <begin position="292"/>
        <end position="316"/>
    </location>
</feature>
<dbReference type="SUPFAM" id="SSF103473">
    <property type="entry name" value="MFS general substrate transporter"/>
    <property type="match status" value="1"/>
</dbReference>
<sequence length="465" mass="52226">MFIFQPAGSLISSLILGWLGRKNTLILINIPYFFVWVTIHLSETVYILMICSIVLAVNIGYLETPAINYVGEISTPKLRGILTSYSAPIIYMGIIFEFILGKLFDWRTVALINSTIPILTIAAMIQIPESPMWLLSKGRNDKAKSALCWLRGWVKPELILTEFKYLINYKEVSSERPMTKVYTIDSAIDKNGFAKNNNIDDVKYFREENVKTVDVDTKKPCKFYNVAANGGNTPNTTCRRETVRSSLSIMFNREYVKPFILVSMYFLFYYMSGVPSIRPYLLLIINEMQIPIDPKVCVIFVPTTGFIGSIVSMCIIKRIGKRPLSLISIGGTAFSALTCGILSYKGTVGSQILPFIMLLLLAFFTSIGIAAIPWMLLSEVFPLRGRGIASGLVATVAYALAFATAKTFLDLHMRIGLHGVFFLYGSCSVFGLIYLYIWLPETEGKTLHEIELHFKQKKSKVVQDA</sequence>
<protein>
    <submittedName>
        <fullName evidence="8">Facilitated trehalose transporter Tret1 isoform X2</fullName>
    </submittedName>
</protein>
<evidence type="ECO:0000256" key="3">
    <source>
        <dbReference type="ARBA" id="ARBA00022989"/>
    </source>
</evidence>
<dbReference type="InterPro" id="IPR050549">
    <property type="entry name" value="MFS_Trehalose_Transporter"/>
</dbReference>
<feature type="transmembrane region" description="Helical" evidence="5">
    <location>
        <begin position="23"/>
        <end position="39"/>
    </location>
</feature>
<feature type="transmembrane region" description="Helical" evidence="5">
    <location>
        <begin position="388"/>
        <end position="409"/>
    </location>
</feature>
<keyword evidence="2 5" id="KW-0812">Transmembrane</keyword>
<evidence type="ECO:0000256" key="4">
    <source>
        <dbReference type="ARBA" id="ARBA00023136"/>
    </source>
</evidence>
<feature type="transmembrane region" description="Helical" evidence="5">
    <location>
        <begin position="45"/>
        <end position="62"/>
    </location>
</feature>
<gene>
    <name evidence="8" type="primary">LOC103506443</name>
</gene>
<dbReference type="InterPro" id="IPR036259">
    <property type="entry name" value="MFS_trans_sf"/>
</dbReference>
<dbReference type="Gene3D" id="1.20.1250.20">
    <property type="entry name" value="MFS general substrate transporter like domains"/>
    <property type="match status" value="2"/>
</dbReference>
<keyword evidence="7" id="KW-1185">Reference proteome</keyword>
<evidence type="ECO:0000256" key="1">
    <source>
        <dbReference type="ARBA" id="ARBA00004141"/>
    </source>
</evidence>
<comment type="subcellular location">
    <subcellularLocation>
        <location evidence="1">Membrane</location>
        <topology evidence="1">Multi-pass membrane protein</topology>
    </subcellularLocation>
</comment>
<keyword evidence="3 5" id="KW-1133">Transmembrane helix</keyword>
<dbReference type="InterPro" id="IPR005828">
    <property type="entry name" value="MFS_sugar_transport-like"/>
</dbReference>
<feature type="transmembrane region" description="Helical" evidence="5">
    <location>
        <begin position="255"/>
        <end position="272"/>
    </location>
</feature>
<feature type="transmembrane region" description="Helical" evidence="5">
    <location>
        <begin position="355"/>
        <end position="376"/>
    </location>
</feature>
<feature type="transmembrane region" description="Helical" evidence="5">
    <location>
        <begin position="415"/>
        <end position="439"/>
    </location>
</feature>
<evidence type="ECO:0000313" key="7">
    <source>
        <dbReference type="Proteomes" id="UP000079169"/>
    </source>
</evidence>
<evidence type="ECO:0000259" key="6">
    <source>
        <dbReference type="PROSITE" id="PS50850"/>
    </source>
</evidence>
<reference evidence="8" key="1">
    <citation type="submission" date="2025-08" db="UniProtKB">
        <authorList>
            <consortium name="RefSeq"/>
        </authorList>
    </citation>
    <scope>IDENTIFICATION</scope>
</reference>
<dbReference type="Pfam" id="PF00083">
    <property type="entry name" value="Sugar_tr"/>
    <property type="match status" value="2"/>
</dbReference>
<dbReference type="GeneID" id="103506443"/>
<dbReference type="GO" id="GO:0022857">
    <property type="term" value="F:transmembrane transporter activity"/>
    <property type="evidence" value="ECO:0007669"/>
    <property type="project" value="InterPro"/>
</dbReference>
<dbReference type="PANTHER" id="PTHR48021">
    <property type="match status" value="1"/>
</dbReference>
<dbReference type="InterPro" id="IPR020846">
    <property type="entry name" value="MFS_dom"/>
</dbReference>